<dbReference type="GO" id="GO:0052907">
    <property type="term" value="F:23S rRNA (adenine(1618)-N(6))-methyltransferase activity"/>
    <property type="evidence" value="ECO:0007669"/>
    <property type="project" value="UniProtKB-EC"/>
</dbReference>
<protein>
    <recommendedName>
        <fullName evidence="6">Ribosomal RNA large subunit methyltransferase F</fullName>
        <ecNumber evidence="6">2.1.1.181</ecNumber>
    </recommendedName>
    <alternativeName>
        <fullName evidence="6">23S rRNA mA1618 methyltransferase</fullName>
    </alternativeName>
    <alternativeName>
        <fullName evidence="6">rRNA adenine N-6-methyltransferase</fullName>
    </alternativeName>
</protein>
<dbReference type="GO" id="GO:0070475">
    <property type="term" value="P:rRNA base methylation"/>
    <property type="evidence" value="ECO:0007669"/>
    <property type="project" value="TreeGrafter"/>
</dbReference>
<evidence type="ECO:0000256" key="6">
    <source>
        <dbReference type="HAMAP-Rule" id="MF_01848"/>
    </source>
</evidence>
<dbReference type="CDD" id="cd02440">
    <property type="entry name" value="AdoMet_MTases"/>
    <property type="match status" value="1"/>
</dbReference>
<evidence type="ECO:0000313" key="7">
    <source>
        <dbReference type="EMBL" id="PTX42149.1"/>
    </source>
</evidence>
<dbReference type="NCBIfam" id="NF008725">
    <property type="entry name" value="PRK11727.1"/>
    <property type="match status" value="1"/>
</dbReference>
<proteinExistence type="inferred from homology"/>
<dbReference type="SUPFAM" id="SSF53335">
    <property type="entry name" value="S-adenosyl-L-methionine-dependent methyltransferases"/>
    <property type="match status" value="1"/>
</dbReference>
<dbReference type="OrthoDB" id="1115728at2"/>
<dbReference type="RefSeq" id="WP_108172452.1">
    <property type="nucleotide sequence ID" value="NZ_QBKQ01000003.1"/>
</dbReference>
<keyword evidence="5 6" id="KW-0949">S-adenosyl-L-methionine</keyword>
<evidence type="ECO:0000256" key="2">
    <source>
        <dbReference type="ARBA" id="ARBA00022552"/>
    </source>
</evidence>
<evidence type="ECO:0000256" key="1">
    <source>
        <dbReference type="ARBA" id="ARBA00022490"/>
    </source>
</evidence>
<comment type="function">
    <text evidence="6">Specifically methylates the adenine in position 1618 of 23S rRNA.</text>
</comment>
<comment type="similarity">
    <text evidence="6">Belongs to the methyltransferase superfamily. METTL16/RlmF family.</text>
</comment>
<dbReference type="PIRSF" id="PIRSF029038">
    <property type="entry name" value="Mtase_YbiN_prd"/>
    <property type="match status" value="1"/>
</dbReference>
<dbReference type="InterPro" id="IPR010286">
    <property type="entry name" value="METTL16/RlmF"/>
</dbReference>
<evidence type="ECO:0000256" key="5">
    <source>
        <dbReference type="ARBA" id="ARBA00022691"/>
    </source>
</evidence>
<dbReference type="HAMAP" id="MF_01848">
    <property type="entry name" value="23SrRNA_methyltr_F"/>
    <property type="match status" value="1"/>
</dbReference>
<keyword evidence="2 6" id="KW-0698">rRNA processing</keyword>
<dbReference type="GO" id="GO:0005737">
    <property type="term" value="C:cytoplasm"/>
    <property type="evidence" value="ECO:0007669"/>
    <property type="project" value="UniProtKB-SubCell"/>
</dbReference>
<dbReference type="InterPro" id="IPR016909">
    <property type="entry name" value="rRNA_lsu_MeTfrase_F"/>
</dbReference>
<dbReference type="EC" id="2.1.1.181" evidence="6"/>
<dbReference type="AlphaFoldDB" id="A0A2T6AEC8"/>
<name>A0A2T6AEC8_9FLAO</name>
<evidence type="ECO:0000256" key="4">
    <source>
        <dbReference type="ARBA" id="ARBA00022679"/>
    </source>
</evidence>
<dbReference type="PANTHER" id="PTHR13393:SF0">
    <property type="entry name" value="RNA N6-ADENOSINE-METHYLTRANSFERASE METTL16"/>
    <property type="match status" value="1"/>
</dbReference>
<keyword evidence="4 6" id="KW-0808">Transferase</keyword>
<dbReference type="Gene3D" id="3.40.50.150">
    <property type="entry name" value="Vaccinia Virus protein VP39"/>
    <property type="match status" value="1"/>
</dbReference>
<evidence type="ECO:0000256" key="3">
    <source>
        <dbReference type="ARBA" id="ARBA00022603"/>
    </source>
</evidence>
<sequence length="287" mass="32617">MHPENIHNGSYDFEALVQSNPELSKFVFLNKYGTQTINFADPDAVLELNKALLKHHYKVDNWSIPKNYLCPPIPGRADYIHHLSDLLSKENIKDQIKGIDIGVGANAIYPILANRIYGWKMLGTDIEKLSVEAAIANIQANPNLIEDIEIRHQDDRGSIFKGMIRPGEYYHFSICNPPFHASKEEADKAASRKIKNLGLKDSSELNFGGQANELWCNGGEALFLKRMIRESALFKTQVGWFTSLVSKKENLPKIYKQLKKLKAEFKTIEMALGNKKSRLIAWKFGER</sequence>
<gene>
    <name evidence="6" type="primary">rlmF</name>
    <name evidence="7" type="ORF">C8P64_2566</name>
</gene>
<comment type="subcellular location">
    <subcellularLocation>
        <location evidence="6">Cytoplasm</location>
    </subcellularLocation>
</comment>
<comment type="caution">
    <text evidence="7">The sequence shown here is derived from an EMBL/GenBank/DDBJ whole genome shotgun (WGS) entry which is preliminary data.</text>
</comment>
<comment type="catalytic activity">
    <reaction evidence="6">
        <text>adenosine(1618) in 23S rRNA + S-adenosyl-L-methionine = N(6)-methyladenosine(1618) in 23S rRNA + S-adenosyl-L-homocysteine + H(+)</text>
        <dbReference type="Rhea" id="RHEA:16497"/>
        <dbReference type="Rhea" id="RHEA-COMP:10229"/>
        <dbReference type="Rhea" id="RHEA-COMP:10231"/>
        <dbReference type="ChEBI" id="CHEBI:15378"/>
        <dbReference type="ChEBI" id="CHEBI:57856"/>
        <dbReference type="ChEBI" id="CHEBI:59789"/>
        <dbReference type="ChEBI" id="CHEBI:74411"/>
        <dbReference type="ChEBI" id="CHEBI:74449"/>
        <dbReference type="EC" id="2.1.1.181"/>
    </reaction>
</comment>
<keyword evidence="8" id="KW-1185">Reference proteome</keyword>
<reference evidence="7 8" key="1">
    <citation type="submission" date="2018-04" db="EMBL/GenBank/DDBJ databases">
        <title>Genomic Encyclopedia of Archaeal and Bacterial Type Strains, Phase II (KMG-II): from individual species to whole genera.</title>
        <authorList>
            <person name="Goeker M."/>
        </authorList>
    </citation>
    <scope>NUCLEOTIDE SEQUENCE [LARGE SCALE GENOMIC DNA]</scope>
    <source>
        <strain evidence="7 8">DSM 23082</strain>
    </source>
</reference>
<dbReference type="Pfam" id="PF05971">
    <property type="entry name" value="Methyltransf_10"/>
    <property type="match status" value="1"/>
</dbReference>
<keyword evidence="3 6" id="KW-0489">Methyltransferase</keyword>
<accession>A0A2T6AEC8</accession>
<keyword evidence="1 6" id="KW-0963">Cytoplasm</keyword>
<dbReference type="InterPro" id="IPR029063">
    <property type="entry name" value="SAM-dependent_MTases_sf"/>
</dbReference>
<evidence type="ECO:0000313" key="8">
    <source>
        <dbReference type="Proteomes" id="UP000244174"/>
    </source>
</evidence>
<dbReference type="Proteomes" id="UP000244174">
    <property type="component" value="Unassembled WGS sequence"/>
</dbReference>
<dbReference type="EMBL" id="QBKQ01000003">
    <property type="protein sequence ID" value="PTX42149.1"/>
    <property type="molecule type" value="Genomic_DNA"/>
</dbReference>
<dbReference type="PANTHER" id="PTHR13393">
    <property type="entry name" value="SAM-DEPENDENT METHYLTRANSFERASE"/>
    <property type="match status" value="1"/>
</dbReference>
<organism evidence="7 8">
    <name type="scientific">Christiangramia gaetbulicola</name>
    <dbReference type="NCBI Taxonomy" id="703340"/>
    <lineage>
        <taxon>Bacteria</taxon>
        <taxon>Pseudomonadati</taxon>
        <taxon>Bacteroidota</taxon>
        <taxon>Flavobacteriia</taxon>
        <taxon>Flavobacteriales</taxon>
        <taxon>Flavobacteriaceae</taxon>
        <taxon>Christiangramia</taxon>
    </lineage>
</organism>